<evidence type="ECO:0000259" key="6">
    <source>
        <dbReference type="Pfam" id="PF02776"/>
    </source>
</evidence>
<dbReference type="Gene3D" id="3.40.50.1220">
    <property type="entry name" value="TPP-binding domain"/>
    <property type="match status" value="1"/>
</dbReference>
<feature type="domain" description="Thiamine pyrophosphate enzyme central" evidence="4">
    <location>
        <begin position="193"/>
        <end position="323"/>
    </location>
</feature>
<protein>
    <submittedName>
        <fullName evidence="7">Decarboxylase</fullName>
    </submittedName>
</protein>
<evidence type="ECO:0000313" key="8">
    <source>
        <dbReference type="Proteomes" id="UP000019849"/>
    </source>
</evidence>
<dbReference type="PANTHER" id="PTHR18968:SF13">
    <property type="entry name" value="ACETOLACTATE SYNTHASE CATALYTIC SUBUNIT, MITOCHONDRIAL"/>
    <property type="match status" value="1"/>
</dbReference>
<dbReference type="GO" id="GO:0003984">
    <property type="term" value="F:acetolactate synthase activity"/>
    <property type="evidence" value="ECO:0007669"/>
    <property type="project" value="TreeGrafter"/>
</dbReference>
<dbReference type="CDD" id="cd07035">
    <property type="entry name" value="TPP_PYR_POX_like"/>
    <property type="match status" value="1"/>
</dbReference>
<evidence type="ECO:0000256" key="3">
    <source>
        <dbReference type="RuleBase" id="RU362132"/>
    </source>
</evidence>
<dbReference type="PATRIC" id="fig|69279.3.peg.4203"/>
<dbReference type="CDD" id="cd00568">
    <property type="entry name" value="TPP_enzymes"/>
    <property type="match status" value="1"/>
</dbReference>
<sequence>MNHTTSVGEAVVRTLEENGIEMSFGIPGMHTLELYRGLSNSRIRHVVPRHEQACAFMADGYARASGKPAACFIITGAGLTNAATGIAQATADSSPMVVISSVGSTSDLSMQRARLHELKAQSAMMAPLVAWSHTLLSGSNLPIVVARAFGTFSANRPQPVHIEIPLDVLKEEYKAELDIPRKMPIGGPNPDAIDQAVELLRAAQSPVIVVGGGARHAADEVAELAERLGAPVVSSVAGSGILPDSHPLCLGATLPMQQTCDLIAGSDLALVVGTQLAECDHWKPRIPLDGKIVRVDIDEAMLTGDYGGDVLLKCDAQLALRALLDAGFKCSDGHRRDVDARVRHLRDAIHASIVDERPAHMKIIEGIRQALPNNGILVGDMTQVAYTANMMFPAYLPRTIIHPSGYGTLGFALPAAIGACLADVDRPVVALIGDGGLQFTIQDLATAADLGLPLPIVLYNNQAYAEIRDGMRRNAIAEIGVDLQNPDFQKLADSYGCGYQRARTVADLVSAIEDALKGSSPTVIEVCDGIE</sequence>
<keyword evidence="2 3" id="KW-0786">Thiamine pyrophosphate</keyword>
<dbReference type="RefSeq" id="WP_035031639.1">
    <property type="nucleotide sequence ID" value="NZ_KK073905.1"/>
</dbReference>
<feature type="domain" description="Thiamine pyrophosphate enzyme N-terminal TPP-binding" evidence="6">
    <location>
        <begin position="6"/>
        <end position="118"/>
    </location>
</feature>
<dbReference type="eggNOG" id="COG0028">
    <property type="taxonomic scope" value="Bacteria"/>
</dbReference>
<feature type="domain" description="Thiamine pyrophosphate enzyme TPP-binding" evidence="5">
    <location>
        <begin position="381"/>
        <end position="526"/>
    </location>
</feature>
<organism evidence="7 8">
    <name type="scientific">Aquamicrobium defluvii</name>
    <dbReference type="NCBI Taxonomy" id="69279"/>
    <lineage>
        <taxon>Bacteria</taxon>
        <taxon>Pseudomonadati</taxon>
        <taxon>Pseudomonadota</taxon>
        <taxon>Alphaproteobacteria</taxon>
        <taxon>Hyphomicrobiales</taxon>
        <taxon>Phyllobacteriaceae</taxon>
        <taxon>Aquamicrobium</taxon>
    </lineage>
</organism>
<dbReference type="GO" id="GO:0009099">
    <property type="term" value="P:L-valine biosynthetic process"/>
    <property type="evidence" value="ECO:0007669"/>
    <property type="project" value="TreeGrafter"/>
</dbReference>
<dbReference type="PANTHER" id="PTHR18968">
    <property type="entry name" value="THIAMINE PYROPHOSPHATE ENZYMES"/>
    <property type="match status" value="1"/>
</dbReference>
<evidence type="ECO:0000259" key="4">
    <source>
        <dbReference type="Pfam" id="PF00205"/>
    </source>
</evidence>
<dbReference type="GO" id="GO:0000287">
    <property type="term" value="F:magnesium ion binding"/>
    <property type="evidence" value="ECO:0007669"/>
    <property type="project" value="InterPro"/>
</dbReference>
<dbReference type="Proteomes" id="UP000019849">
    <property type="component" value="Unassembled WGS sequence"/>
</dbReference>
<dbReference type="GO" id="GO:0005948">
    <property type="term" value="C:acetolactate synthase complex"/>
    <property type="evidence" value="ECO:0007669"/>
    <property type="project" value="TreeGrafter"/>
</dbReference>
<dbReference type="NCBIfam" id="NF005712">
    <property type="entry name" value="PRK07524.1"/>
    <property type="match status" value="1"/>
</dbReference>
<dbReference type="InterPro" id="IPR011766">
    <property type="entry name" value="TPP_enzyme_TPP-bd"/>
</dbReference>
<dbReference type="InterPro" id="IPR045229">
    <property type="entry name" value="TPP_enz"/>
</dbReference>
<evidence type="ECO:0000259" key="5">
    <source>
        <dbReference type="Pfam" id="PF02775"/>
    </source>
</evidence>
<dbReference type="SUPFAM" id="SSF52467">
    <property type="entry name" value="DHS-like NAD/FAD-binding domain"/>
    <property type="match status" value="1"/>
</dbReference>
<dbReference type="EMBL" id="JENY01000033">
    <property type="protein sequence ID" value="EXL02210.1"/>
    <property type="molecule type" value="Genomic_DNA"/>
</dbReference>
<name>A0A011V199_9HYPH</name>
<dbReference type="Pfam" id="PF02776">
    <property type="entry name" value="TPP_enzyme_N"/>
    <property type="match status" value="1"/>
</dbReference>
<comment type="caution">
    <text evidence="7">The sequence shown here is derived from an EMBL/GenBank/DDBJ whole genome shotgun (WGS) entry which is preliminary data.</text>
</comment>
<reference evidence="7 8" key="1">
    <citation type="submission" date="2014-02" db="EMBL/GenBank/DDBJ databases">
        <title>Aquamicrobium defluvii Genome sequencing.</title>
        <authorList>
            <person name="Wang X."/>
        </authorList>
    </citation>
    <scope>NUCLEOTIDE SEQUENCE [LARGE SCALE GENOMIC DNA]</scope>
    <source>
        <strain evidence="7 8">W13Z1</strain>
    </source>
</reference>
<proteinExistence type="inferred from homology"/>
<dbReference type="SUPFAM" id="SSF52518">
    <property type="entry name" value="Thiamin diphosphate-binding fold (THDP-binding)"/>
    <property type="match status" value="2"/>
</dbReference>
<dbReference type="InterPro" id="IPR029061">
    <property type="entry name" value="THDP-binding"/>
</dbReference>
<accession>A0A011V199</accession>
<dbReference type="FunFam" id="3.40.50.970:FF:000007">
    <property type="entry name" value="Acetolactate synthase"/>
    <property type="match status" value="1"/>
</dbReference>
<evidence type="ECO:0000256" key="1">
    <source>
        <dbReference type="ARBA" id="ARBA00007812"/>
    </source>
</evidence>
<dbReference type="GO" id="GO:0009097">
    <property type="term" value="P:isoleucine biosynthetic process"/>
    <property type="evidence" value="ECO:0007669"/>
    <property type="project" value="TreeGrafter"/>
</dbReference>
<dbReference type="InterPro" id="IPR029035">
    <property type="entry name" value="DHS-like_NAD/FAD-binding_dom"/>
</dbReference>
<dbReference type="HOGENOM" id="CLU_013748_3_1_5"/>
<dbReference type="AlphaFoldDB" id="A0A011V199"/>
<dbReference type="GO" id="GO:0050660">
    <property type="term" value="F:flavin adenine dinucleotide binding"/>
    <property type="evidence" value="ECO:0007669"/>
    <property type="project" value="TreeGrafter"/>
</dbReference>
<evidence type="ECO:0000256" key="2">
    <source>
        <dbReference type="ARBA" id="ARBA00023052"/>
    </source>
</evidence>
<dbReference type="Pfam" id="PF02775">
    <property type="entry name" value="TPP_enzyme_C"/>
    <property type="match status" value="1"/>
</dbReference>
<dbReference type="InterPro" id="IPR012001">
    <property type="entry name" value="Thiamin_PyroP_enz_TPP-bd_dom"/>
</dbReference>
<dbReference type="Pfam" id="PF00205">
    <property type="entry name" value="TPP_enzyme_M"/>
    <property type="match status" value="1"/>
</dbReference>
<dbReference type="STRING" id="69279.BG36_15695"/>
<dbReference type="Gene3D" id="3.40.50.970">
    <property type="match status" value="2"/>
</dbReference>
<comment type="similarity">
    <text evidence="1 3">Belongs to the TPP enzyme family.</text>
</comment>
<evidence type="ECO:0000313" key="7">
    <source>
        <dbReference type="EMBL" id="EXL02210.1"/>
    </source>
</evidence>
<dbReference type="GO" id="GO:0030976">
    <property type="term" value="F:thiamine pyrophosphate binding"/>
    <property type="evidence" value="ECO:0007669"/>
    <property type="project" value="InterPro"/>
</dbReference>
<dbReference type="InterPro" id="IPR012000">
    <property type="entry name" value="Thiamin_PyroP_enz_cen_dom"/>
</dbReference>
<gene>
    <name evidence="7" type="ORF">BG36_15695</name>
</gene>